<sequence length="73" mass="7473">MLAPPLIALPGISPVNGEKVAGGNFGALSSTLAIGETDGDSVFLPVTIRGEMSGRTMRGSACLGSKQSFMLYQ</sequence>
<name>A0ABU4X1Y1_9HYPH</name>
<organism evidence="1 2">
    <name type="scientific">Mesorhizobium australafricanum</name>
    <dbReference type="NCBI Taxonomy" id="3072311"/>
    <lineage>
        <taxon>Bacteria</taxon>
        <taxon>Pseudomonadati</taxon>
        <taxon>Pseudomonadota</taxon>
        <taxon>Alphaproteobacteria</taxon>
        <taxon>Hyphomicrobiales</taxon>
        <taxon>Phyllobacteriaceae</taxon>
        <taxon>Mesorhizobium</taxon>
    </lineage>
</organism>
<proteinExistence type="predicted"/>
<accession>A0ABU4X1Y1</accession>
<evidence type="ECO:0000313" key="1">
    <source>
        <dbReference type="EMBL" id="MDX8441187.1"/>
    </source>
</evidence>
<gene>
    <name evidence="1" type="ORF">RFM51_16465</name>
</gene>
<comment type="caution">
    <text evidence="1">The sequence shown here is derived from an EMBL/GenBank/DDBJ whole genome shotgun (WGS) entry which is preliminary data.</text>
</comment>
<dbReference type="Proteomes" id="UP001272097">
    <property type="component" value="Unassembled WGS sequence"/>
</dbReference>
<protein>
    <submittedName>
        <fullName evidence="1">Uncharacterized protein</fullName>
    </submittedName>
</protein>
<keyword evidence="2" id="KW-1185">Reference proteome</keyword>
<dbReference type="RefSeq" id="WP_320215146.1">
    <property type="nucleotide sequence ID" value="NZ_JAVIIS010000022.1"/>
</dbReference>
<dbReference type="EMBL" id="JAVIIS010000022">
    <property type="protein sequence ID" value="MDX8441187.1"/>
    <property type="molecule type" value="Genomic_DNA"/>
</dbReference>
<reference evidence="1 2" key="1">
    <citation type="submission" date="2023-08" db="EMBL/GenBank/DDBJ databases">
        <title>Implementing the SeqCode for naming new Mesorhizobium species isolated from Vachellia karroo root nodules.</title>
        <authorList>
            <person name="Van Lill M."/>
        </authorList>
    </citation>
    <scope>NUCLEOTIDE SEQUENCE [LARGE SCALE GENOMIC DNA]</scope>
    <source>
        <strain evidence="1 2">VK3E</strain>
    </source>
</reference>
<evidence type="ECO:0000313" key="2">
    <source>
        <dbReference type="Proteomes" id="UP001272097"/>
    </source>
</evidence>